<dbReference type="Proteomes" id="UP000676336">
    <property type="component" value="Unassembled WGS sequence"/>
</dbReference>
<organism evidence="2 3">
    <name type="scientific">Rotaria magnacalcarata</name>
    <dbReference type="NCBI Taxonomy" id="392030"/>
    <lineage>
        <taxon>Eukaryota</taxon>
        <taxon>Metazoa</taxon>
        <taxon>Spiralia</taxon>
        <taxon>Gnathifera</taxon>
        <taxon>Rotifera</taxon>
        <taxon>Eurotatoria</taxon>
        <taxon>Bdelloidea</taxon>
        <taxon>Philodinida</taxon>
        <taxon>Philodinidae</taxon>
        <taxon>Rotaria</taxon>
    </lineage>
</organism>
<accession>A0A8S3IBJ3</accession>
<comment type="caution">
    <text evidence="2">The sequence shown here is derived from an EMBL/GenBank/DDBJ whole genome shotgun (WGS) entry which is preliminary data.</text>
</comment>
<proteinExistence type="predicted"/>
<dbReference type="AlphaFoldDB" id="A0A8S3IBJ3"/>
<dbReference type="GO" id="GO:0020037">
    <property type="term" value="F:heme binding"/>
    <property type="evidence" value="ECO:0007669"/>
    <property type="project" value="InterPro"/>
</dbReference>
<evidence type="ECO:0000259" key="1">
    <source>
        <dbReference type="Pfam" id="PF07700"/>
    </source>
</evidence>
<evidence type="ECO:0000313" key="3">
    <source>
        <dbReference type="Proteomes" id="UP000676336"/>
    </source>
</evidence>
<dbReference type="PANTHER" id="PTHR45655">
    <property type="entry name" value="GUANYLATE CYCLASE SOLUBLE SUBUNIT BETA-2"/>
    <property type="match status" value="1"/>
</dbReference>
<feature type="domain" description="Heme NO-binding" evidence="1">
    <location>
        <begin position="9"/>
        <end position="99"/>
    </location>
</feature>
<dbReference type="Gene3D" id="3.90.1520.10">
    <property type="entry name" value="H-NOX domain"/>
    <property type="match status" value="1"/>
</dbReference>
<sequence>MYYLFIYLDEPISDIMDIFGFEFVSYVSNNGYDQILRILGHNMRDFLNGLDNLHEYMRYSYPRMRPPSFYVEKESAEGLTLHYRSRRRGFVHYVIGQITE</sequence>
<dbReference type="Pfam" id="PF07700">
    <property type="entry name" value="HNOB"/>
    <property type="match status" value="1"/>
</dbReference>
<name>A0A8S3IBJ3_9BILA</name>
<gene>
    <name evidence="2" type="ORF">SMN809_LOCUS74008</name>
</gene>
<dbReference type="GO" id="GO:0004383">
    <property type="term" value="F:guanylate cyclase activity"/>
    <property type="evidence" value="ECO:0007669"/>
    <property type="project" value="TreeGrafter"/>
</dbReference>
<dbReference type="InterPro" id="IPR038158">
    <property type="entry name" value="H-NOX_domain_sf"/>
</dbReference>
<dbReference type="GO" id="GO:0008074">
    <property type="term" value="C:guanylate cyclase complex, soluble"/>
    <property type="evidence" value="ECO:0007669"/>
    <property type="project" value="TreeGrafter"/>
</dbReference>
<dbReference type="InterPro" id="IPR024096">
    <property type="entry name" value="NO_sig/Golgi_transp_ligand-bd"/>
</dbReference>
<dbReference type="GO" id="GO:0038060">
    <property type="term" value="P:nitric oxide-cGMP-mediated signaling"/>
    <property type="evidence" value="ECO:0007669"/>
    <property type="project" value="TreeGrafter"/>
</dbReference>
<protein>
    <recommendedName>
        <fullName evidence="1">Heme NO-binding domain-containing protein</fullName>
    </recommendedName>
</protein>
<dbReference type="SUPFAM" id="SSF111126">
    <property type="entry name" value="Ligand-binding domain in the NO signalling and Golgi transport"/>
    <property type="match status" value="1"/>
</dbReference>
<dbReference type="GO" id="GO:0070482">
    <property type="term" value="P:response to oxygen levels"/>
    <property type="evidence" value="ECO:0007669"/>
    <property type="project" value="TreeGrafter"/>
</dbReference>
<feature type="non-terminal residue" evidence="2">
    <location>
        <position position="1"/>
    </location>
</feature>
<dbReference type="PANTHER" id="PTHR45655:SF10">
    <property type="entry name" value="SOLUBLE GUANYLATE CYCLASE 88E"/>
    <property type="match status" value="1"/>
</dbReference>
<reference evidence="2" key="1">
    <citation type="submission" date="2021-02" db="EMBL/GenBank/DDBJ databases">
        <authorList>
            <person name="Nowell W R."/>
        </authorList>
    </citation>
    <scope>NUCLEOTIDE SEQUENCE</scope>
</reference>
<dbReference type="InterPro" id="IPR011644">
    <property type="entry name" value="Heme_NO-bd"/>
</dbReference>
<dbReference type="EMBL" id="CAJOBI010329214">
    <property type="protein sequence ID" value="CAF5196028.1"/>
    <property type="molecule type" value="Genomic_DNA"/>
</dbReference>
<evidence type="ECO:0000313" key="2">
    <source>
        <dbReference type="EMBL" id="CAF5196028.1"/>
    </source>
</evidence>